<dbReference type="InterPro" id="IPR005543">
    <property type="entry name" value="PASTA_dom"/>
</dbReference>
<evidence type="ECO:0000256" key="1">
    <source>
        <dbReference type="ARBA" id="ARBA00004370"/>
    </source>
</evidence>
<feature type="domain" description="PASTA" evidence="4">
    <location>
        <begin position="577"/>
        <end position="636"/>
    </location>
</feature>
<dbReference type="InterPro" id="IPR050515">
    <property type="entry name" value="Beta-lactam/transpept"/>
</dbReference>
<organism evidence="5 6">
    <name type="scientific">Holtiella tumoricola</name>
    <dbReference type="NCBI Taxonomy" id="3018743"/>
    <lineage>
        <taxon>Bacteria</taxon>
        <taxon>Bacillati</taxon>
        <taxon>Bacillota</taxon>
        <taxon>Clostridia</taxon>
        <taxon>Lachnospirales</taxon>
        <taxon>Cellulosilyticaceae</taxon>
        <taxon>Holtiella</taxon>
    </lineage>
</organism>
<dbReference type="SUPFAM" id="SSF56519">
    <property type="entry name" value="Penicillin binding protein dimerisation domain"/>
    <property type="match status" value="1"/>
</dbReference>
<evidence type="ECO:0000256" key="2">
    <source>
        <dbReference type="ARBA" id="ARBA00007171"/>
    </source>
</evidence>
<accession>A0AA42J1V9</accession>
<sequence length="636" mass="70228">MICSVLFAVALIALIVRLGYVQIGMGGFLQDKAFEQHTRDRLISPTRGTIYDRTGKVLAQSGSVSTIGVVHAQITDPAMVAKILSEKLEMNYDEVYKKVTKRVAFERIKTKVDKDIADEIRNMNLPGVKVDEDSKRYYPYGSLAAQVIGFVGKDNQGIVGLEVQYDSYLKGTEGKILMETNGHGERREEEVEVRIDPENGTNLVTTLDVTLQEYAAQAIEKVVTEKQAKRGSIVLMNPQNGEIYAMANYPTYDLNEPFTINDPELSANWHTYTYKEKQDYLNAMWRNFTINDTYEPGSTFKVFTSAMGLESGVITPESEFNCNGSKVVGGRTIKCWRSPRNHGHQTFVQGVQNSCNPVFMEVGERIGATRFHDYMVQFGFKKKTGVDLPGEAVGIMYSADKMGPVELATMSFGQSFQITPLQLLSSASAIINGGYTITPHFGKEIVDDSGNVLQAFEYDKGEQIISTKTSDQMRVILESVVSEGTGSKTYIPGYRIGGKTATSQKLPRGSGKYIASFMAFAPADDPQVIGLVLIDEPKGVYYGGAVAGPVMQTIMANTLPYLGIEPVYNEAELKLDETQKVKVPDFRTLPLKDAKILANSSQVLVEFIGSGDLVLNQFPLPGEEINKNSKILLYTE</sequence>
<dbReference type="PANTHER" id="PTHR30627:SF1">
    <property type="entry name" value="PEPTIDOGLYCAN D,D-TRANSPEPTIDASE FTSI"/>
    <property type="match status" value="1"/>
</dbReference>
<dbReference type="EMBL" id="JAQIFT010000048">
    <property type="protein sequence ID" value="MDA3732468.1"/>
    <property type="molecule type" value="Genomic_DNA"/>
</dbReference>
<dbReference type="Pfam" id="PF03793">
    <property type="entry name" value="PASTA"/>
    <property type="match status" value="1"/>
</dbReference>
<evidence type="ECO:0000256" key="3">
    <source>
        <dbReference type="ARBA" id="ARBA00023136"/>
    </source>
</evidence>
<name>A0AA42J1V9_9FIRM</name>
<keyword evidence="6" id="KW-1185">Reference proteome</keyword>
<dbReference type="InterPro" id="IPR001460">
    <property type="entry name" value="PCN-bd_Tpept"/>
</dbReference>
<dbReference type="Pfam" id="PF03717">
    <property type="entry name" value="PBP_dimer"/>
    <property type="match status" value="1"/>
</dbReference>
<dbReference type="InterPro" id="IPR005311">
    <property type="entry name" value="PBP_dimer"/>
</dbReference>
<evidence type="ECO:0000313" key="5">
    <source>
        <dbReference type="EMBL" id="MDA3732468.1"/>
    </source>
</evidence>
<gene>
    <name evidence="5" type="ORF">PBV87_13325</name>
</gene>
<dbReference type="SUPFAM" id="SSF56601">
    <property type="entry name" value="beta-lactamase/transpeptidase-like"/>
    <property type="match status" value="1"/>
</dbReference>
<dbReference type="SUPFAM" id="SSF54184">
    <property type="entry name" value="Penicillin-binding protein 2x (pbp-2x), c-terminal domain"/>
    <property type="match status" value="1"/>
</dbReference>
<dbReference type="GO" id="GO:0008658">
    <property type="term" value="F:penicillin binding"/>
    <property type="evidence" value="ECO:0007669"/>
    <property type="project" value="InterPro"/>
</dbReference>
<dbReference type="AlphaFoldDB" id="A0AA42J1V9"/>
<keyword evidence="3" id="KW-0472">Membrane</keyword>
<dbReference type="InterPro" id="IPR036138">
    <property type="entry name" value="PBP_dimer_sf"/>
</dbReference>
<dbReference type="CDD" id="cd06576">
    <property type="entry name" value="PASTA_Pbp2x-like_1"/>
    <property type="match status" value="1"/>
</dbReference>
<comment type="caution">
    <text evidence="5">The sequence shown here is derived from an EMBL/GenBank/DDBJ whole genome shotgun (WGS) entry which is preliminary data.</text>
</comment>
<dbReference type="GO" id="GO:0005886">
    <property type="term" value="C:plasma membrane"/>
    <property type="evidence" value="ECO:0007669"/>
    <property type="project" value="TreeGrafter"/>
</dbReference>
<comment type="subcellular location">
    <subcellularLocation>
        <location evidence="1">Membrane</location>
    </subcellularLocation>
</comment>
<protein>
    <submittedName>
        <fullName evidence="5">Penicillin-binding transpeptidase domain-containing protein</fullName>
    </submittedName>
</protein>
<reference evidence="5" key="1">
    <citation type="journal article" date="2023" name="Int. J. Syst. Evol. Microbiol.">
        <title>&lt;i&gt;Holtiella tumoricola&lt;/i&gt; gen. nov. sp. nov., isolated from a human clinical sample.</title>
        <authorList>
            <person name="Allen-Vercoe E."/>
            <person name="Daigneault M.C."/>
            <person name="Vancuren S.J."/>
            <person name="Cochrane K."/>
            <person name="O'Neal L.L."/>
            <person name="Sankaranarayanan K."/>
            <person name="Lawson P.A."/>
        </authorList>
    </citation>
    <scope>NUCLEOTIDE SEQUENCE</scope>
    <source>
        <strain evidence="5">CC70A</strain>
    </source>
</reference>
<dbReference type="Gene3D" id="3.40.710.10">
    <property type="entry name" value="DD-peptidase/beta-lactamase superfamily"/>
    <property type="match status" value="1"/>
</dbReference>
<comment type="similarity">
    <text evidence="2">Belongs to the transpeptidase family.</text>
</comment>
<dbReference type="Proteomes" id="UP001169242">
    <property type="component" value="Unassembled WGS sequence"/>
</dbReference>
<evidence type="ECO:0000259" key="4">
    <source>
        <dbReference type="PROSITE" id="PS51178"/>
    </source>
</evidence>
<dbReference type="InterPro" id="IPR012338">
    <property type="entry name" value="Beta-lactam/transpept-like"/>
</dbReference>
<evidence type="ECO:0000313" key="6">
    <source>
        <dbReference type="Proteomes" id="UP001169242"/>
    </source>
</evidence>
<dbReference type="Pfam" id="PF00905">
    <property type="entry name" value="Transpeptidase"/>
    <property type="match status" value="1"/>
</dbReference>
<dbReference type="Gene3D" id="3.90.1310.10">
    <property type="entry name" value="Penicillin-binding protein 2a (Domain 2)"/>
    <property type="match status" value="1"/>
</dbReference>
<dbReference type="GO" id="GO:0071555">
    <property type="term" value="P:cell wall organization"/>
    <property type="evidence" value="ECO:0007669"/>
    <property type="project" value="TreeGrafter"/>
</dbReference>
<dbReference type="PANTHER" id="PTHR30627">
    <property type="entry name" value="PEPTIDOGLYCAN D,D-TRANSPEPTIDASE"/>
    <property type="match status" value="1"/>
</dbReference>
<dbReference type="SMART" id="SM00740">
    <property type="entry name" value="PASTA"/>
    <property type="match status" value="1"/>
</dbReference>
<dbReference type="PROSITE" id="PS51178">
    <property type="entry name" value="PASTA"/>
    <property type="match status" value="1"/>
</dbReference>
<proteinExistence type="inferred from homology"/>